<organism evidence="11 12">
    <name type="scientific">Phytophthora cactorum</name>
    <dbReference type="NCBI Taxonomy" id="29920"/>
    <lineage>
        <taxon>Eukaryota</taxon>
        <taxon>Sar</taxon>
        <taxon>Stramenopiles</taxon>
        <taxon>Oomycota</taxon>
        <taxon>Peronosporomycetes</taxon>
        <taxon>Peronosporales</taxon>
        <taxon>Peronosporaceae</taxon>
        <taxon>Phytophthora</taxon>
    </lineage>
</organism>
<dbReference type="EMBL" id="RCMK01000873">
    <property type="protein sequence ID" value="KAG2909302.1"/>
    <property type="molecule type" value="Genomic_DNA"/>
</dbReference>
<evidence type="ECO:0000313" key="11">
    <source>
        <dbReference type="EMBL" id="KAG2909302.1"/>
    </source>
</evidence>
<keyword evidence="6" id="KW-0067">ATP-binding</keyword>
<dbReference type="PANTHER" id="PTHR24223:SF443">
    <property type="entry name" value="MULTIDRUG-RESISTANCE LIKE PROTEIN 1, ISOFORM I"/>
    <property type="match status" value="1"/>
</dbReference>
<comment type="caution">
    <text evidence="11">The sequence shown here is derived from an EMBL/GenBank/DDBJ whole genome shotgun (WGS) entry which is preliminary data.</text>
</comment>
<dbReference type="SUPFAM" id="SSF90123">
    <property type="entry name" value="ABC transporter transmembrane region"/>
    <property type="match status" value="1"/>
</dbReference>
<keyword evidence="2" id="KW-0813">Transport</keyword>
<evidence type="ECO:0000256" key="1">
    <source>
        <dbReference type="ARBA" id="ARBA00004128"/>
    </source>
</evidence>
<dbReference type="Gene3D" id="3.40.50.300">
    <property type="entry name" value="P-loop containing nucleotide triphosphate hydrolases"/>
    <property type="match status" value="1"/>
</dbReference>
<dbReference type="SUPFAM" id="SSF52540">
    <property type="entry name" value="P-loop containing nucleoside triphosphate hydrolases"/>
    <property type="match status" value="1"/>
</dbReference>
<dbReference type="InterPro" id="IPR017871">
    <property type="entry name" value="ABC_transporter-like_CS"/>
</dbReference>
<feature type="transmembrane region" description="Helical" evidence="9">
    <location>
        <begin position="42"/>
        <end position="61"/>
    </location>
</feature>
<dbReference type="VEuPathDB" id="FungiDB:PC110_g5813"/>
<evidence type="ECO:0000256" key="7">
    <source>
        <dbReference type="ARBA" id="ARBA00022989"/>
    </source>
</evidence>
<dbReference type="InterPro" id="IPR003439">
    <property type="entry name" value="ABC_transporter-like_ATP-bd"/>
</dbReference>
<accession>A0A8T1BSF0</accession>
<gene>
    <name evidence="11" type="ORF">PC117_g19705</name>
</gene>
<dbReference type="GO" id="GO:0005774">
    <property type="term" value="C:vacuolar membrane"/>
    <property type="evidence" value="ECO:0007669"/>
    <property type="project" value="UniProtKB-SubCell"/>
</dbReference>
<evidence type="ECO:0000256" key="6">
    <source>
        <dbReference type="ARBA" id="ARBA00022840"/>
    </source>
</evidence>
<protein>
    <recommendedName>
        <fullName evidence="10">ABC transporter domain-containing protein</fullName>
    </recommendedName>
</protein>
<sequence length="685" mass="74646">MICLELQDMWSIGKNDSCDPKPQIWNISPVAMAYAKTSRRELIVVLFGSVVYALALGMQSYVAQALFLNDRENIFGISNGYYLVAMMTLSSIVAVSTVNYVYFTTSRIGANVRSLTMTLVFDKALKLSSASRQHYTAGEVLTLMSVDAERVFTATLQCPWKEMAPPGFHRFDCDDQRMEIVSLISSADSLKSSKSNVGGSTRHSRNEVLRVGGAVSSLNVWRNCEPEKWISYVVHSFQVVNTVMLFLTPTLFSSVTLGLYVLLHSTIDIIEAFTLIAMVSICRTALFQLPQAISSFYKAKISLSRIDLFLESDYPLLPPFTSEDVPASPSSMPLISSTYSDNSGSLGPGRISFRDASFRWPATAHVSDVVVVTPATMVESSEQSVSCKSKDVGVSPVDGNSIGAEGFCLQRVNLELDRGALVMVVGRVGAGKSSLVNAILGEMPRTSGVLEIGGRVAYVSQDTWIRNATLRGNILFEQDYDPERYAQVLEASQLAMDLNALPNGDSTEIGERGINLSGGQKARVAIARAMYRTGTDVLILDDPLSAVDPHVAHAIFEKCIVGMAGDQTRLLVLNSHYDLLSKVDLVAVLDNGTIVSQRSYEDVAIQFPDLATSSNVAINKSRLGDTNNMEAFLTSDEETESGNKMEPTGQLILDEDRVRGSVAGHVYKTYPDTSTSPDSTAFSLR</sequence>
<dbReference type="PANTHER" id="PTHR24223">
    <property type="entry name" value="ATP-BINDING CASSETTE SUB-FAMILY C"/>
    <property type="match status" value="1"/>
</dbReference>
<name>A0A8T1BSF0_9STRA</name>
<dbReference type="CDD" id="cd03250">
    <property type="entry name" value="ABCC_MRP_domain1"/>
    <property type="match status" value="1"/>
</dbReference>
<evidence type="ECO:0000259" key="10">
    <source>
        <dbReference type="PROSITE" id="PS50893"/>
    </source>
</evidence>
<evidence type="ECO:0000256" key="4">
    <source>
        <dbReference type="ARBA" id="ARBA00022737"/>
    </source>
</evidence>
<evidence type="ECO:0000256" key="3">
    <source>
        <dbReference type="ARBA" id="ARBA00022692"/>
    </source>
</evidence>
<evidence type="ECO:0000256" key="5">
    <source>
        <dbReference type="ARBA" id="ARBA00022741"/>
    </source>
</evidence>
<dbReference type="GO" id="GO:0042626">
    <property type="term" value="F:ATPase-coupled transmembrane transporter activity"/>
    <property type="evidence" value="ECO:0007669"/>
    <property type="project" value="TreeGrafter"/>
</dbReference>
<dbReference type="Pfam" id="PF00005">
    <property type="entry name" value="ABC_tran"/>
    <property type="match status" value="1"/>
</dbReference>
<dbReference type="InterPro" id="IPR050173">
    <property type="entry name" value="ABC_transporter_C-like"/>
</dbReference>
<dbReference type="Gene3D" id="1.20.1560.10">
    <property type="entry name" value="ABC transporter type 1, transmembrane domain"/>
    <property type="match status" value="2"/>
</dbReference>
<keyword evidence="4" id="KW-0677">Repeat</keyword>
<keyword evidence="3 9" id="KW-0812">Transmembrane</keyword>
<dbReference type="GO" id="GO:0005524">
    <property type="term" value="F:ATP binding"/>
    <property type="evidence" value="ECO:0007669"/>
    <property type="project" value="UniProtKB-KW"/>
</dbReference>
<dbReference type="VEuPathDB" id="FungiDB:PC110_g22470"/>
<evidence type="ECO:0000256" key="2">
    <source>
        <dbReference type="ARBA" id="ARBA00022448"/>
    </source>
</evidence>
<dbReference type="SMART" id="SM00382">
    <property type="entry name" value="AAA"/>
    <property type="match status" value="1"/>
</dbReference>
<dbReference type="GO" id="GO:0016887">
    <property type="term" value="F:ATP hydrolysis activity"/>
    <property type="evidence" value="ECO:0007669"/>
    <property type="project" value="InterPro"/>
</dbReference>
<dbReference type="InterPro" id="IPR027417">
    <property type="entry name" value="P-loop_NTPase"/>
</dbReference>
<dbReference type="InterPro" id="IPR003593">
    <property type="entry name" value="AAA+_ATPase"/>
</dbReference>
<evidence type="ECO:0000313" key="12">
    <source>
        <dbReference type="Proteomes" id="UP000736787"/>
    </source>
</evidence>
<dbReference type="AlphaFoldDB" id="A0A8T1BSF0"/>
<dbReference type="PROSITE" id="PS50893">
    <property type="entry name" value="ABC_TRANSPORTER_2"/>
    <property type="match status" value="1"/>
</dbReference>
<dbReference type="PROSITE" id="PS00211">
    <property type="entry name" value="ABC_TRANSPORTER_1"/>
    <property type="match status" value="1"/>
</dbReference>
<keyword evidence="8 9" id="KW-0472">Membrane</keyword>
<comment type="subcellular location">
    <subcellularLocation>
        <location evidence="1">Vacuole membrane</location>
        <topology evidence="1">Multi-pass membrane protein</topology>
    </subcellularLocation>
</comment>
<proteinExistence type="predicted"/>
<keyword evidence="5" id="KW-0547">Nucleotide-binding</keyword>
<reference evidence="11" key="1">
    <citation type="submission" date="2018-10" db="EMBL/GenBank/DDBJ databases">
        <title>Effector identification in a new, highly contiguous assembly of the strawberry crown rot pathogen Phytophthora cactorum.</title>
        <authorList>
            <person name="Armitage A.D."/>
            <person name="Nellist C.F."/>
            <person name="Bates H."/>
            <person name="Vickerstaff R.J."/>
            <person name="Harrison R.J."/>
        </authorList>
    </citation>
    <scope>NUCLEOTIDE SEQUENCE</scope>
    <source>
        <strain evidence="11">4040</strain>
    </source>
</reference>
<evidence type="ECO:0000256" key="8">
    <source>
        <dbReference type="ARBA" id="ARBA00023136"/>
    </source>
</evidence>
<dbReference type="Proteomes" id="UP000736787">
    <property type="component" value="Unassembled WGS sequence"/>
</dbReference>
<dbReference type="InterPro" id="IPR036640">
    <property type="entry name" value="ABC1_TM_sf"/>
</dbReference>
<feature type="transmembrane region" description="Helical" evidence="9">
    <location>
        <begin position="81"/>
        <end position="103"/>
    </location>
</feature>
<feature type="domain" description="ABC transporter" evidence="10">
    <location>
        <begin position="387"/>
        <end position="616"/>
    </location>
</feature>
<dbReference type="FunFam" id="3.40.50.300:FF:000997">
    <property type="entry name" value="Multidrug resistance-associated protein 1"/>
    <property type="match status" value="1"/>
</dbReference>
<evidence type="ECO:0000256" key="9">
    <source>
        <dbReference type="SAM" id="Phobius"/>
    </source>
</evidence>
<keyword evidence="7 9" id="KW-1133">Transmembrane helix</keyword>
<feature type="transmembrane region" description="Helical" evidence="9">
    <location>
        <begin position="239"/>
        <end position="263"/>
    </location>
</feature>